<dbReference type="InParanoid" id="A0A1Y1ULH3"/>
<comment type="caution">
    <text evidence="2">The sequence shown here is derived from an EMBL/GenBank/DDBJ whole genome shotgun (WGS) entry which is preliminary data.</text>
</comment>
<protein>
    <submittedName>
        <fullName evidence="2">Uncharacterized protein</fullName>
    </submittedName>
</protein>
<reference evidence="2 3" key="1">
    <citation type="submission" date="2017-03" db="EMBL/GenBank/DDBJ databases">
        <title>Widespread Adenine N6-methylation of Active Genes in Fungi.</title>
        <authorList>
            <consortium name="DOE Joint Genome Institute"/>
            <person name="Mondo S.J."/>
            <person name="Dannebaum R.O."/>
            <person name="Kuo R.C."/>
            <person name="Louie K.B."/>
            <person name="Bewick A.J."/>
            <person name="Labutti K."/>
            <person name="Haridas S."/>
            <person name="Kuo A."/>
            <person name="Salamov A."/>
            <person name="Ahrendt S.R."/>
            <person name="Lau R."/>
            <person name="Bowen B.P."/>
            <person name="Lipzen A."/>
            <person name="Sullivan W."/>
            <person name="Andreopoulos W.B."/>
            <person name="Clum A."/>
            <person name="Lindquist E."/>
            <person name="Daum C."/>
            <person name="Northen T.R."/>
            <person name="Ramamoorthy G."/>
            <person name="Schmitz R.J."/>
            <person name="Gryganskyi A."/>
            <person name="Culley D."/>
            <person name="Magnuson J."/>
            <person name="James T.Y."/>
            <person name="O'Malley M.A."/>
            <person name="Stajich J.E."/>
            <person name="Spatafora J.W."/>
            <person name="Visel A."/>
            <person name="Grigoriev I.V."/>
        </authorList>
    </citation>
    <scope>NUCLEOTIDE SEQUENCE [LARGE SCALE GENOMIC DNA]</scope>
    <source>
        <strain evidence="2 3">NRRL Y-17943</strain>
    </source>
</reference>
<organism evidence="2 3">
    <name type="scientific">Kockovaella imperatae</name>
    <dbReference type="NCBI Taxonomy" id="4999"/>
    <lineage>
        <taxon>Eukaryota</taxon>
        <taxon>Fungi</taxon>
        <taxon>Dikarya</taxon>
        <taxon>Basidiomycota</taxon>
        <taxon>Agaricomycotina</taxon>
        <taxon>Tremellomycetes</taxon>
        <taxon>Tremellales</taxon>
        <taxon>Cuniculitremaceae</taxon>
        <taxon>Kockovaella</taxon>
    </lineage>
</organism>
<evidence type="ECO:0000313" key="2">
    <source>
        <dbReference type="EMBL" id="ORX38903.1"/>
    </source>
</evidence>
<evidence type="ECO:0000256" key="1">
    <source>
        <dbReference type="SAM" id="MobiDB-lite"/>
    </source>
</evidence>
<feature type="region of interest" description="Disordered" evidence="1">
    <location>
        <begin position="88"/>
        <end position="115"/>
    </location>
</feature>
<dbReference type="EMBL" id="NBSH01000003">
    <property type="protein sequence ID" value="ORX38903.1"/>
    <property type="molecule type" value="Genomic_DNA"/>
</dbReference>
<keyword evidence="3" id="KW-1185">Reference proteome</keyword>
<feature type="compositionally biased region" description="Acidic residues" evidence="1">
    <location>
        <begin position="98"/>
        <end position="108"/>
    </location>
</feature>
<evidence type="ECO:0000313" key="3">
    <source>
        <dbReference type="Proteomes" id="UP000193218"/>
    </source>
</evidence>
<dbReference type="RefSeq" id="XP_021872766.1">
    <property type="nucleotide sequence ID" value="XM_022014952.1"/>
</dbReference>
<gene>
    <name evidence="2" type="ORF">BD324DRAFT_617841</name>
</gene>
<dbReference type="Proteomes" id="UP000193218">
    <property type="component" value="Unassembled WGS sequence"/>
</dbReference>
<proteinExistence type="predicted"/>
<dbReference type="GeneID" id="33556760"/>
<name>A0A1Y1ULH3_9TREE</name>
<sequence length="277" mass="30620">MSACSSPDLEIVTPALTVEGDFYCNEDDVYELGYEYESDSESESESESHAGVGFDLFRFPSIGFMPSIGQVLDSIECPTVEKTTAVDTHSFDDVTTHDDDDDNDEDGDPSYLEENARDFIGPRTLAFQAVDESWEHFIGPHSKMYLEWIAYNEAVDAAEKEYVFTRVMEGSEWTYNESDADFIGPKTQEHHALDEASTGFIGPVSFGGTLLKLLEPFIEAALAADEEEEKEGDTSFRQEGAKYVDAEDQAEMEHVELIGAESDLEGEGSGWVGCVIA</sequence>
<accession>A0A1Y1ULH3</accession>
<dbReference type="AlphaFoldDB" id="A0A1Y1ULH3"/>